<feature type="non-terminal residue" evidence="1">
    <location>
        <position position="158"/>
    </location>
</feature>
<evidence type="ECO:0000313" key="1">
    <source>
        <dbReference type="EMBL" id="SVC01170.1"/>
    </source>
</evidence>
<reference evidence="1" key="1">
    <citation type="submission" date="2018-05" db="EMBL/GenBank/DDBJ databases">
        <authorList>
            <person name="Lanie J.A."/>
            <person name="Ng W.-L."/>
            <person name="Kazmierczak K.M."/>
            <person name="Andrzejewski T.M."/>
            <person name="Davidsen T.M."/>
            <person name="Wayne K.J."/>
            <person name="Tettelin H."/>
            <person name="Glass J.I."/>
            <person name="Rusch D."/>
            <person name="Podicherti R."/>
            <person name="Tsui H.-C.T."/>
            <person name="Winkler M.E."/>
        </authorList>
    </citation>
    <scope>NUCLEOTIDE SEQUENCE</scope>
</reference>
<gene>
    <name evidence="1" type="ORF">METZ01_LOCUS254024</name>
</gene>
<dbReference type="EMBL" id="UINC01068497">
    <property type="protein sequence ID" value="SVC01170.1"/>
    <property type="molecule type" value="Genomic_DNA"/>
</dbReference>
<sequence length="158" mass="16590">MNQLAIRLESLAKRLFYTAVSVCSLLAFFSGQTLLGAENFGEVVVYANNSATLLGNVTINGEAATTDDTVAIYVGDELRSKQKITSVYAGVAYVNALVNCKGGEETITFKVHDASADAVIQVPDGSATISPGLTVGTFGDEVLIKAIGESEETESEET</sequence>
<name>A0A382IND9_9ZZZZ</name>
<proteinExistence type="predicted"/>
<accession>A0A382IND9</accession>
<organism evidence="1">
    <name type="scientific">marine metagenome</name>
    <dbReference type="NCBI Taxonomy" id="408172"/>
    <lineage>
        <taxon>unclassified sequences</taxon>
        <taxon>metagenomes</taxon>
        <taxon>ecological metagenomes</taxon>
    </lineage>
</organism>
<protein>
    <submittedName>
        <fullName evidence="1">Uncharacterized protein</fullName>
    </submittedName>
</protein>
<dbReference type="AlphaFoldDB" id="A0A382IND9"/>